<accession>A0ABP3GTU3</accession>
<dbReference type="EMBL" id="BAAABW010000017">
    <property type="protein sequence ID" value="GAA0354230.1"/>
    <property type="molecule type" value="Genomic_DNA"/>
</dbReference>
<name>A0ABP3GTU3_9ACTN</name>
<evidence type="ECO:0000256" key="1">
    <source>
        <dbReference type="SAM" id="MobiDB-lite"/>
    </source>
</evidence>
<protein>
    <submittedName>
        <fullName evidence="2">Uncharacterized protein</fullName>
    </submittedName>
</protein>
<gene>
    <name evidence="2" type="ORF">GCM10010319_34280</name>
</gene>
<keyword evidence="3" id="KW-1185">Reference proteome</keyword>
<sequence>MPATPAPEPATRELAARSGTRSGPPAPRAPPARPACGPTRLPAGRALLFADEMFRRSAEHIEDTLLTGRTGFDTAMSFLTSGVNESSTTC</sequence>
<proteinExistence type="predicted"/>
<evidence type="ECO:0000313" key="3">
    <source>
        <dbReference type="Proteomes" id="UP001500063"/>
    </source>
</evidence>
<organism evidence="2 3">
    <name type="scientific">Streptomyces blastmyceticus</name>
    <dbReference type="NCBI Taxonomy" id="68180"/>
    <lineage>
        <taxon>Bacteria</taxon>
        <taxon>Bacillati</taxon>
        <taxon>Actinomycetota</taxon>
        <taxon>Actinomycetes</taxon>
        <taxon>Kitasatosporales</taxon>
        <taxon>Streptomycetaceae</taxon>
        <taxon>Streptomyces</taxon>
    </lineage>
</organism>
<feature type="compositionally biased region" description="Pro residues" evidence="1">
    <location>
        <begin position="24"/>
        <end position="33"/>
    </location>
</feature>
<comment type="caution">
    <text evidence="2">The sequence shown here is derived from an EMBL/GenBank/DDBJ whole genome shotgun (WGS) entry which is preliminary data.</text>
</comment>
<dbReference type="Proteomes" id="UP001500063">
    <property type="component" value="Unassembled WGS sequence"/>
</dbReference>
<evidence type="ECO:0000313" key="2">
    <source>
        <dbReference type="EMBL" id="GAA0354230.1"/>
    </source>
</evidence>
<reference evidence="3" key="1">
    <citation type="journal article" date="2019" name="Int. J. Syst. Evol. Microbiol.">
        <title>The Global Catalogue of Microorganisms (GCM) 10K type strain sequencing project: providing services to taxonomists for standard genome sequencing and annotation.</title>
        <authorList>
            <consortium name="The Broad Institute Genomics Platform"/>
            <consortium name="The Broad Institute Genome Sequencing Center for Infectious Disease"/>
            <person name="Wu L."/>
            <person name="Ma J."/>
        </authorList>
    </citation>
    <scope>NUCLEOTIDE SEQUENCE [LARGE SCALE GENOMIC DNA]</scope>
    <source>
        <strain evidence="3">JCM 4565</strain>
    </source>
</reference>
<feature type="region of interest" description="Disordered" evidence="1">
    <location>
        <begin position="1"/>
        <end position="40"/>
    </location>
</feature>